<accession>A0A7T9DKJ3</accession>
<evidence type="ECO:0000256" key="3">
    <source>
        <dbReference type="ARBA" id="ARBA00022679"/>
    </source>
</evidence>
<keyword evidence="3" id="KW-0808">Transferase</keyword>
<evidence type="ECO:0000256" key="5">
    <source>
        <dbReference type="ARBA" id="ARBA00022842"/>
    </source>
</evidence>
<name>A0A7T9DKJ3_9ARCH</name>
<dbReference type="Proteomes" id="UP000596004">
    <property type="component" value="Chromosome"/>
</dbReference>
<dbReference type="EMBL" id="CP064981">
    <property type="protein sequence ID" value="QQR93012.1"/>
    <property type="molecule type" value="Genomic_DNA"/>
</dbReference>
<evidence type="ECO:0000256" key="2">
    <source>
        <dbReference type="ARBA" id="ARBA00006706"/>
    </source>
</evidence>
<dbReference type="Gene3D" id="1.10.600.10">
    <property type="entry name" value="Farnesyl Diphosphate Synthase"/>
    <property type="match status" value="1"/>
</dbReference>
<dbReference type="SFLD" id="SFLDS00005">
    <property type="entry name" value="Isoprenoid_Synthase_Type_I"/>
    <property type="match status" value="1"/>
</dbReference>
<proteinExistence type="inferred from homology"/>
<dbReference type="InterPro" id="IPR033749">
    <property type="entry name" value="Polyprenyl_synt_CS"/>
</dbReference>
<dbReference type="Pfam" id="PF00348">
    <property type="entry name" value="polyprenyl_synt"/>
    <property type="match status" value="1"/>
</dbReference>
<dbReference type="InterPro" id="IPR008949">
    <property type="entry name" value="Isoprenoid_synthase_dom_sf"/>
</dbReference>
<keyword evidence="5" id="KW-0460">Magnesium</keyword>
<dbReference type="GO" id="GO:0008299">
    <property type="term" value="P:isoprenoid biosynthetic process"/>
    <property type="evidence" value="ECO:0007669"/>
    <property type="project" value="InterPro"/>
</dbReference>
<dbReference type="AlphaFoldDB" id="A0A7T9DKJ3"/>
<comment type="similarity">
    <text evidence="2">Belongs to the FPP/GGPP synthase family.</text>
</comment>
<reference evidence="6" key="1">
    <citation type="submission" date="2020-11" db="EMBL/GenBank/DDBJ databases">
        <title>Connecting structure to function with the recovery of over 1000 high-quality activated sludge metagenome-assembled genomes encoding full-length rRNA genes using long-read sequencing.</title>
        <authorList>
            <person name="Singleton C.M."/>
            <person name="Petriglieri F."/>
            <person name="Kristensen J.M."/>
            <person name="Kirkegaard R.H."/>
            <person name="Michaelsen T.Y."/>
            <person name="Andersen M.H."/>
            <person name="Karst S.M."/>
            <person name="Dueholm M.S."/>
            <person name="Nielsen P.H."/>
            <person name="Albertsen M."/>
        </authorList>
    </citation>
    <scope>NUCLEOTIDE SEQUENCE</scope>
    <source>
        <strain evidence="6">Fred_18-Q3-R57-64_BAT3C.431</strain>
    </source>
</reference>
<evidence type="ECO:0000313" key="6">
    <source>
        <dbReference type="EMBL" id="QQR93012.1"/>
    </source>
</evidence>
<protein>
    <submittedName>
        <fullName evidence="6">Polyprenyl synthetase family protein</fullName>
    </submittedName>
</protein>
<evidence type="ECO:0000256" key="1">
    <source>
        <dbReference type="ARBA" id="ARBA00001946"/>
    </source>
</evidence>
<dbReference type="PANTHER" id="PTHR12001:SF69">
    <property type="entry name" value="ALL TRANS-POLYPRENYL-DIPHOSPHATE SYNTHASE PDSS1"/>
    <property type="match status" value="1"/>
</dbReference>
<dbReference type="InterPro" id="IPR000092">
    <property type="entry name" value="Polyprenyl_synt"/>
</dbReference>
<keyword evidence="4" id="KW-0479">Metal-binding</keyword>
<dbReference type="GO" id="GO:0004659">
    <property type="term" value="F:prenyltransferase activity"/>
    <property type="evidence" value="ECO:0007669"/>
    <property type="project" value="InterPro"/>
</dbReference>
<sequence>MSDRFSFLQDIAARVIPGEHHALLSLALGGGKHVRPWLAQRMCEELEIDPQPLWDAITGIELLHAASLVHDDIVDHDLTRRGNPNLPARVGVEQSVLYGDYLFLAALELFSQKKYPPSFAQMAVRVVKEMTHAQLMETQGKVDREEAYWKYAQGKTAELFGLCARIPLESSGMAHASAVAFAKTYGLAFQVADDLSEEKEEVCLQRFIGKEAAQQKFQSLLEELKRLDFIPVEELPFIGVEHAFSTGVQ</sequence>
<dbReference type="GO" id="GO:0046872">
    <property type="term" value="F:metal ion binding"/>
    <property type="evidence" value="ECO:0007669"/>
    <property type="project" value="UniProtKB-KW"/>
</dbReference>
<comment type="cofactor">
    <cofactor evidence="1">
        <name>Mg(2+)</name>
        <dbReference type="ChEBI" id="CHEBI:18420"/>
    </cofactor>
</comment>
<gene>
    <name evidence="6" type="ORF">IPJ89_02095</name>
</gene>
<dbReference type="SUPFAM" id="SSF48576">
    <property type="entry name" value="Terpenoid synthases"/>
    <property type="match status" value="1"/>
</dbReference>
<organism evidence="6">
    <name type="scientific">Candidatus Iainarchaeum sp</name>
    <dbReference type="NCBI Taxonomy" id="3101447"/>
    <lineage>
        <taxon>Archaea</taxon>
        <taxon>Candidatus Iainarchaeota</taxon>
        <taxon>Candidatus Iainarchaeia</taxon>
        <taxon>Candidatus Iainarchaeales</taxon>
        <taxon>Candidatus Iainarchaeaceae</taxon>
        <taxon>Candidatus Iainarchaeum</taxon>
    </lineage>
</organism>
<dbReference type="PROSITE" id="PS00723">
    <property type="entry name" value="POLYPRENYL_SYNTHASE_1"/>
    <property type="match status" value="1"/>
</dbReference>
<dbReference type="PANTHER" id="PTHR12001">
    <property type="entry name" value="GERANYLGERANYL PYROPHOSPHATE SYNTHASE"/>
    <property type="match status" value="1"/>
</dbReference>
<evidence type="ECO:0000256" key="4">
    <source>
        <dbReference type="ARBA" id="ARBA00022723"/>
    </source>
</evidence>